<dbReference type="InterPro" id="IPR001128">
    <property type="entry name" value="Cyt_P450"/>
</dbReference>
<keyword evidence="4 8" id="KW-0479">Metal-binding</keyword>
<evidence type="ECO:0000313" key="9">
    <source>
        <dbReference type="EMBL" id="PHT29183.1"/>
    </source>
</evidence>
<sequence length="208" mass="23945">MKDMFAGGSETSSTTIDWALVEIMKNPSVLTRAQAEVRNTFRGKETFDENDIEELKYLKLVIKETFRLHPPLPLLIPREYMEEVGINGYKIPFKTKVMVNVWSIGRDPKYWNDVESFKPERFELNSVDFVGNNFELLPFVSGRRMCPGMSSDLANVYFPLAQLLYHFGWKLPTEINSNELDLIESAGVTCSRKSTLYLIPTPYIPCEE</sequence>
<comment type="cofactor">
    <cofactor evidence="1 8">
        <name>heme</name>
        <dbReference type="ChEBI" id="CHEBI:30413"/>
    </cofactor>
</comment>
<evidence type="ECO:0000256" key="2">
    <source>
        <dbReference type="ARBA" id="ARBA00010617"/>
    </source>
</evidence>
<evidence type="ECO:0000256" key="1">
    <source>
        <dbReference type="ARBA" id="ARBA00001971"/>
    </source>
</evidence>
<dbReference type="Proteomes" id="UP000224567">
    <property type="component" value="Unassembled WGS sequence"/>
</dbReference>
<dbReference type="Pfam" id="PF00067">
    <property type="entry name" value="p450"/>
    <property type="match status" value="1"/>
</dbReference>
<keyword evidence="10" id="KW-1185">Reference proteome</keyword>
<keyword evidence="7" id="KW-0503">Monooxygenase</keyword>
<evidence type="ECO:0000256" key="8">
    <source>
        <dbReference type="PIRSR" id="PIRSR602401-1"/>
    </source>
</evidence>
<reference evidence="9 10" key="1">
    <citation type="journal article" date="2017" name="Genome Biol.">
        <title>New reference genome sequences of hot pepper reveal the massive evolution of plant disease-resistance genes by retroduplication.</title>
        <authorList>
            <person name="Kim S."/>
            <person name="Park J."/>
            <person name="Yeom S.I."/>
            <person name="Kim Y.M."/>
            <person name="Seo E."/>
            <person name="Kim K.T."/>
            <person name="Kim M.S."/>
            <person name="Lee J.M."/>
            <person name="Cheong K."/>
            <person name="Shin H.S."/>
            <person name="Kim S.B."/>
            <person name="Han K."/>
            <person name="Lee J."/>
            <person name="Park M."/>
            <person name="Lee H.A."/>
            <person name="Lee H.Y."/>
            <person name="Lee Y."/>
            <person name="Oh S."/>
            <person name="Lee J.H."/>
            <person name="Choi E."/>
            <person name="Choi E."/>
            <person name="Lee S.E."/>
            <person name="Jeon J."/>
            <person name="Kim H."/>
            <person name="Choi G."/>
            <person name="Song H."/>
            <person name="Lee J."/>
            <person name="Lee S.C."/>
            <person name="Kwon J.K."/>
            <person name="Lee H.Y."/>
            <person name="Koo N."/>
            <person name="Hong Y."/>
            <person name="Kim R.W."/>
            <person name="Kang W.H."/>
            <person name="Huh J.H."/>
            <person name="Kang B.C."/>
            <person name="Yang T.J."/>
            <person name="Lee Y.H."/>
            <person name="Bennetzen J.L."/>
            <person name="Choi D."/>
        </authorList>
    </citation>
    <scope>NUCLEOTIDE SEQUENCE [LARGE SCALE GENOMIC DNA]</scope>
    <source>
        <strain evidence="10">cv. PBC81</strain>
    </source>
</reference>
<proteinExistence type="inferred from homology"/>
<dbReference type="InterPro" id="IPR036396">
    <property type="entry name" value="Cyt_P450_sf"/>
</dbReference>
<keyword evidence="3 8" id="KW-0349">Heme</keyword>
<dbReference type="PRINTS" id="PR00385">
    <property type="entry name" value="P450"/>
</dbReference>
<dbReference type="SUPFAM" id="SSF48264">
    <property type="entry name" value="Cytochrome P450"/>
    <property type="match status" value="1"/>
</dbReference>
<dbReference type="PRINTS" id="PR00463">
    <property type="entry name" value="EP450I"/>
</dbReference>
<keyword evidence="5" id="KW-0560">Oxidoreductase</keyword>
<dbReference type="GO" id="GO:0016705">
    <property type="term" value="F:oxidoreductase activity, acting on paired donors, with incorporation or reduction of molecular oxygen"/>
    <property type="evidence" value="ECO:0007669"/>
    <property type="project" value="InterPro"/>
</dbReference>
<name>A0A2G2V877_CAPBA</name>
<protein>
    <submittedName>
        <fullName evidence="9">Uncharacterized protein</fullName>
    </submittedName>
</protein>
<dbReference type="InterPro" id="IPR052306">
    <property type="entry name" value="CYP450_71D"/>
</dbReference>
<evidence type="ECO:0000256" key="7">
    <source>
        <dbReference type="ARBA" id="ARBA00023033"/>
    </source>
</evidence>
<dbReference type="Gene3D" id="1.10.630.10">
    <property type="entry name" value="Cytochrome P450"/>
    <property type="match status" value="1"/>
</dbReference>
<dbReference type="EMBL" id="MLFT02000142">
    <property type="protein sequence ID" value="PHT29183.1"/>
    <property type="molecule type" value="Genomic_DNA"/>
</dbReference>
<dbReference type="GO" id="GO:0020037">
    <property type="term" value="F:heme binding"/>
    <property type="evidence" value="ECO:0007669"/>
    <property type="project" value="InterPro"/>
</dbReference>
<feature type="binding site" description="axial binding residue" evidence="8">
    <location>
        <position position="146"/>
    </location>
    <ligand>
        <name>heme</name>
        <dbReference type="ChEBI" id="CHEBI:30413"/>
    </ligand>
    <ligandPart>
        <name>Fe</name>
        <dbReference type="ChEBI" id="CHEBI:18248"/>
    </ligandPart>
</feature>
<evidence type="ECO:0000313" key="10">
    <source>
        <dbReference type="Proteomes" id="UP000224567"/>
    </source>
</evidence>
<evidence type="ECO:0000256" key="5">
    <source>
        <dbReference type="ARBA" id="ARBA00023002"/>
    </source>
</evidence>
<dbReference type="STRING" id="33114.A0A2G2V877"/>
<dbReference type="PANTHER" id="PTHR47953">
    <property type="entry name" value="OS08G0105600 PROTEIN"/>
    <property type="match status" value="1"/>
</dbReference>
<dbReference type="OrthoDB" id="1285137at2759"/>
<gene>
    <name evidence="9" type="ORF">CQW23_31220</name>
</gene>
<organism evidence="9 10">
    <name type="scientific">Capsicum baccatum</name>
    <name type="common">Peruvian pepper</name>
    <dbReference type="NCBI Taxonomy" id="33114"/>
    <lineage>
        <taxon>Eukaryota</taxon>
        <taxon>Viridiplantae</taxon>
        <taxon>Streptophyta</taxon>
        <taxon>Embryophyta</taxon>
        <taxon>Tracheophyta</taxon>
        <taxon>Spermatophyta</taxon>
        <taxon>Magnoliopsida</taxon>
        <taxon>eudicotyledons</taxon>
        <taxon>Gunneridae</taxon>
        <taxon>Pentapetalae</taxon>
        <taxon>asterids</taxon>
        <taxon>lamiids</taxon>
        <taxon>Solanales</taxon>
        <taxon>Solanaceae</taxon>
        <taxon>Solanoideae</taxon>
        <taxon>Capsiceae</taxon>
        <taxon>Capsicum</taxon>
    </lineage>
</organism>
<reference evidence="10" key="2">
    <citation type="journal article" date="2017" name="J. Anim. Genet.">
        <title>Multiple reference genome sequences of hot pepper reveal the massive evolution of plant disease resistance genes by retroduplication.</title>
        <authorList>
            <person name="Kim S."/>
            <person name="Park J."/>
            <person name="Yeom S.-I."/>
            <person name="Kim Y.-M."/>
            <person name="Seo E."/>
            <person name="Kim K.-T."/>
            <person name="Kim M.-S."/>
            <person name="Lee J.M."/>
            <person name="Cheong K."/>
            <person name="Shin H.-S."/>
            <person name="Kim S.-B."/>
            <person name="Han K."/>
            <person name="Lee J."/>
            <person name="Park M."/>
            <person name="Lee H.-A."/>
            <person name="Lee H.-Y."/>
            <person name="Lee Y."/>
            <person name="Oh S."/>
            <person name="Lee J.H."/>
            <person name="Choi E."/>
            <person name="Choi E."/>
            <person name="Lee S.E."/>
            <person name="Jeon J."/>
            <person name="Kim H."/>
            <person name="Choi G."/>
            <person name="Song H."/>
            <person name="Lee J."/>
            <person name="Lee S.-C."/>
            <person name="Kwon J.-K."/>
            <person name="Lee H.-Y."/>
            <person name="Koo N."/>
            <person name="Hong Y."/>
            <person name="Kim R.W."/>
            <person name="Kang W.-H."/>
            <person name="Huh J.H."/>
            <person name="Kang B.-C."/>
            <person name="Yang T.-J."/>
            <person name="Lee Y.-H."/>
            <person name="Bennetzen J.L."/>
            <person name="Choi D."/>
        </authorList>
    </citation>
    <scope>NUCLEOTIDE SEQUENCE [LARGE SCALE GENOMIC DNA]</scope>
    <source>
        <strain evidence="10">cv. PBC81</strain>
    </source>
</reference>
<evidence type="ECO:0000256" key="6">
    <source>
        <dbReference type="ARBA" id="ARBA00023004"/>
    </source>
</evidence>
<evidence type="ECO:0000256" key="3">
    <source>
        <dbReference type="ARBA" id="ARBA00022617"/>
    </source>
</evidence>
<comment type="similarity">
    <text evidence="2">Belongs to the cytochrome P450 family.</text>
</comment>
<evidence type="ECO:0000256" key="4">
    <source>
        <dbReference type="ARBA" id="ARBA00022723"/>
    </source>
</evidence>
<dbReference type="AlphaFoldDB" id="A0A2G2V877"/>
<comment type="caution">
    <text evidence="9">The sequence shown here is derived from an EMBL/GenBank/DDBJ whole genome shotgun (WGS) entry which is preliminary data.</text>
</comment>
<dbReference type="PANTHER" id="PTHR47953:SF16">
    <property type="entry name" value="CYTOCHROME P450 71D8"/>
    <property type="match status" value="1"/>
</dbReference>
<keyword evidence="6 8" id="KW-0408">Iron</keyword>
<dbReference type="GO" id="GO:0005506">
    <property type="term" value="F:iron ion binding"/>
    <property type="evidence" value="ECO:0007669"/>
    <property type="project" value="InterPro"/>
</dbReference>
<dbReference type="FunFam" id="1.10.630.10:FF:000126">
    <property type="entry name" value="Predicted protein"/>
    <property type="match status" value="1"/>
</dbReference>
<dbReference type="InterPro" id="IPR002401">
    <property type="entry name" value="Cyt_P450_E_grp-I"/>
</dbReference>
<accession>A0A2G2V877</accession>
<dbReference type="GO" id="GO:0004497">
    <property type="term" value="F:monooxygenase activity"/>
    <property type="evidence" value="ECO:0007669"/>
    <property type="project" value="UniProtKB-KW"/>
</dbReference>